<evidence type="ECO:0000256" key="1">
    <source>
        <dbReference type="ARBA" id="ARBA00004496"/>
    </source>
</evidence>
<dbReference type="InterPro" id="IPR002178">
    <property type="entry name" value="PTS_EIIA_type-2_dom"/>
</dbReference>
<dbReference type="Gene3D" id="3.40.930.10">
    <property type="entry name" value="Mannitol-specific EII, Chain A"/>
    <property type="match status" value="1"/>
</dbReference>
<dbReference type="AlphaFoldDB" id="A0ABD5V6R2"/>
<name>A0ABD5V6R2_9EURY</name>
<dbReference type="InterPro" id="IPR051541">
    <property type="entry name" value="PTS_SugarTrans_NitroReg"/>
</dbReference>
<dbReference type="Proteomes" id="UP001596312">
    <property type="component" value="Unassembled WGS sequence"/>
</dbReference>
<dbReference type="Pfam" id="PF00359">
    <property type="entry name" value="PTS_EIIA_2"/>
    <property type="match status" value="1"/>
</dbReference>
<dbReference type="CDD" id="cd00211">
    <property type="entry name" value="PTS_IIA_fru"/>
    <property type="match status" value="1"/>
</dbReference>
<dbReference type="PANTHER" id="PTHR47738:SF1">
    <property type="entry name" value="NITROGEN REGULATORY PROTEIN"/>
    <property type="match status" value="1"/>
</dbReference>
<dbReference type="FunFam" id="3.40.930.10:FF:000009">
    <property type="entry name" value="PTS system, fructose specific IIABC component"/>
    <property type="match status" value="1"/>
</dbReference>
<evidence type="ECO:0000313" key="9">
    <source>
        <dbReference type="EMBL" id="MFC6906531.1"/>
    </source>
</evidence>
<evidence type="ECO:0000256" key="7">
    <source>
        <dbReference type="SAM" id="MobiDB-lite"/>
    </source>
</evidence>
<comment type="caution">
    <text evidence="9">The sequence shown here is derived from an EMBL/GenBank/DDBJ whole genome shotgun (WGS) entry which is preliminary data.</text>
</comment>
<keyword evidence="6" id="KW-0598">Phosphotransferase system</keyword>
<gene>
    <name evidence="9" type="ORF">ACFQGH_15145</name>
</gene>
<dbReference type="PANTHER" id="PTHR47738">
    <property type="entry name" value="PTS SYSTEM FRUCTOSE-LIKE EIIA COMPONENT-RELATED"/>
    <property type="match status" value="1"/>
</dbReference>
<sequence>MEPEDIDTLLPRELVSLEEPPAEKEACIEHLLDMAVEAGRIEDREAALEALLAREEETTTGVGLGIGIPHAQTDAVTEPTVAFVRSDRGVDFDAMDDQPATLIFMLLVPEGGEEEHLNMLSTLSRALMHEETRDSLHEAESPEEVRGTLKEAVA</sequence>
<protein>
    <submittedName>
        <fullName evidence="9">PTS sugar transporter subunit IIA</fullName>
    </submittedName>
</protein>
<keyword evidence="10" id="KW-1185">Reference proteome</keyword>
<evidence type="ECO:0000256" key="5">
    <source>
        <dbReference type="ARBA" id="ARBA00022679"/>
    </source>
</evidence>
<dbReference type="GO" id="GO:0005737">
    <property type="term" value="C:cytoplasm"/>
    <property type="evidence" value="ECO:0007669"/>
    <property type="project" value="UniProtKB-SubCell"/>
</dbReference>
<evidence type="ECO:0000313" key="10">
    <source>
        <dbReference type="Proteomes" id="UP001596312"/>
    </source>
</evidence>
<dbReference type="EMBL" id="JBHSXQ010000004">
    <property type="protein sequence ID" value="MFC6906531.1"/>
    <property type="molecule type" value="Genomic_DNA"/>
</dbReference>
<dbReference type="GO" id="GO:0009401">
    <property type="term" value="P:phosphoenolpyruvate-dependent sugar phosphotransferase system"/>
    <property type="evidence" value="ECO:0007669"/>
    <property type="project" value="UniProtKB-KW"/>
</dbReference>
<accession>A0ABD5V6R2</accession>
<reference evidence="9 10" key="1">
    <citation type="journal article" date="2019" name="Int. J. Syst. Evol. Microbiol.">
        <title>The Global Catalogue of Microorganisms (GCM) 10K type strain sequencing project: providing services to taxonomists for standard genome sequencing and annotation.</title>
        <authorList>
            <consortium name="The Broad Institute Genomics Platform"/>
            <consortium name="The Broad Institute Genome Sequencing Center for Infectious Disease"/>
            <person name="Wu L."/>
            <person name="Ma J."/>
        </authorList>
    </citation>
    <scope>NUCLEOTIDE SEQUENCE [LARGE SCALE GENOMIC DNA]</scope>
    <source>
        <strain evidence="9 10">CGMCC 1.3240</strain>
    </source>
</reference>
<evidence type="ECO:0000256" key="2">
    <source>
        <dbReference type="ARBA" id="ARBA00022448"/>
    </source>
</evidence>
<dbReference type="InterPro" id="IPR016152">
    <property type="entry name" value="PTrfase/Anion_transptr"/>
</dbReference>
<dbReference type="RefSeq" id="WP_340605102.1">
    <property type="nucleotide sequence ID" value="NZ_JBBMXV010000004.1"/>
</dbReference>
<evidence type="ECO:0000256" key="6">
    <source>
        <dbReference type="ARBA" id="ARBA00022683"/>
    </source>
</evidence>
<dbReference type="NCBIfam" id="TIGR00848">
    <property type="entry name" value="fruA"/>
    <property type="match status" value="1"/>
</dbReference>
<evidence type="ECO:0000259" key="8">
    <source>
        <dbReference type="PROSITE" id="PS51094"/>
    </source>
</evidence>
<dbReference type="InterPro" id="IPR004715">
    <property type="entry name" value="PTS_IIA_fruc"/>
</dbReference>
<keyword evidence="5" id="KW-0808">Transferase</keyword>
<evidence type="ECO:0000256" key="4">
    <source>
        <dbReference type="ARBA" id="ARBA00022597"/>
    </source>
</evidence>
<comment type="subcellular location">
    <subcellularLocation>
        <location evidence="1">Cytoplasm</location>
    </subcellularLocation>
</comment>
<proteinExistence type="predicted"/>
<feature type="region of interest" description="Disordered" evidence="7">
    <location>
        <begin position="131"/>
        <end position="154"/>
    </location>
</feature>
<dbReference type="GO" id="GO:0016740">
    <property type="term" value="F:transferase activity"/>
    <property type="evidence" value="ECO:0007669"/>
    <property type="project" value="UniProtKB-KW"/>
</dbReference>
<dbReference type="SUPFAM" id="SSF55804">
    <property type="entry name" value="Phoshotransferase/anion transport protein"/>
    <property type="match status" value="1"/>
</dbReference>
<evidence type="ECO:0000256" key="3">
    <source>
        <dbReference type="ARBA" id="ARBA00022553"/>
    </source>
</evidence>
<keyword evidence="4 9" id="KW-0762">Sugar transport</keyword>
<keyword evidence="2" id="KW-0813">Transport</keyword>
<feature type="domain" description="PTS EIIA type-2" evidence="8">
    <location>
        <begin position="8"/>
        <end position="152"/>
    </location>
</feature>
<organism evidence="9 10">
    <name type="scientific">Halalkalicoccus tibetensis</name>
    <dbReference type="NCBI Taxonomy" id="175632"/>
    <lineage>
        <taxon>Archaea</taxon>
        <taxon>Methanobacteriati</taxon>
        <taxon>Methanobacteriota</taxon>
        <taxon>Stenosarchaea group</taxon>
        <taxon>Halobacteria</taxon>
        <taxon>Halobacteriales</taxon>
        <taxon>Halococcaceae</taxon>
        <taxon>Halalkalicoccus</taxon>
    </lineage>
</organism>
<dbReference type="PROSITE" id="PS51094">
    <property type="entry name" value="PTS_EIIA_TYPE_2"/>
    <property type="match status" value="1"/>
</dbReference>
<keyword evidence="3" id="KW-0597">Phosphoprotein</keyword>